<keyword evidence="3" id="KW-1185">Reference proteome</keyword>
<feature type="region of interest" description="Disordered" evidence="1">
    <location>
        <begin position="1"/>
        <end position="24"/>
    </location>
</feature>
<evidence type="ECO:0000256" key="1">
    <source>
        <dbReference type="SAM" id="MobiDB-lite"/>
    </source>
</evidence>
<reference evidence="2 3" key="1">
    <citation type="journal article" date="2024" name="Science">
        <title>Giant polyketide synthase enzymes in the biosynthesis of giant marine polyether toxins.</title>
        <authorList>
            <person name="Fallon T.R."/>
            <person name="Shende V.V."/>
            <person name="Wierzbicki I.H."/>
            <person name="Pendleton A.L."/>
            <person name="Watervoot N.F."/>
            <person name="Auber R.P."/>
            <person name="Gonzalez D.J."/>
            <person name="Wisecaver J.H."/>
            <person name="Moore B.S."/>
        </authorList>
    </citation>
    <scope>NUCLEOTIDE SEQUENCE [LARGE SCALE GENOMIC DNA]</scope>
    <source>
        <strain evidence="2 3">12B1</strain>
    </source>
</reference>
<sequence>MRSQVHASGMGQAHRRSPTAKQLTRCTDCGGGSCIDVNGEDEFFRSYDPCQPAQLRVEQLGSPPRHVAHAESFVTETCVPEQSAHHADSLDKSKADAEDIIGMLEALAKSCQHADPFSIGPFIPTAAFTDSFSIRRSVSSTADSFSQASDRAFGCPCQQPVLIHQHSFSQPMHVPYNSAPLNPARDNRILQRLPLHAHSMIEQAACSHLSFDPEQLFPSPPESSEADRFFQQRQDLLSSPAHAYHPQQCASIASFGQEEPRSISEESSYRIRESSSEGSLNLQMQEFHGSSFLLQHSGCIPFTKQIMHAQPVVMLPLQIKKKSKKASFRYKKDISILRTG</sequence>
<evidence type="ECO:0000313" key="2">
    <source>
        <dbReference type="EMBL" id="KAL1519966.1"/>
    </source>
</evidence>
<name>A0AB34JE00_PRYPA</name>
<dbReference type="AlphaFoldDB" id="A0AB34JE00"/>
<proteinExistence type="predicted"/>
<gene>
    <name evidence="2" type="ORF">AB1Y20_023452</name>
</gene>
<evidence type="ECO:0000313" key="3">
    <source>
        <dbReference type="Proteomes" id="UP001515480"/>
    </source>
</evidence>
<accession>A0AB34JE00</accession>
<organism evidence="2 3">
    <name type="scientific">Prymnesium parvum</name>
    <name type="common">Toxic golden alga</name>
    <dbReference type="NCBI Taxonomy" id="97485"/>
    <lineage>
        <taxon>Eukaryota</taxon>
        <taxon>Haptista</taxon>
        <taxon>Haptophyta</taxon>
        <taxon>Prymnesiophyceae</taxon>
        <taxon>Prymnesiales</taxon>
        <taxon>Prymnesiaceae</taxon>
        <taxon>Prymnesium</taxon>
    </lineage>
</organism>
<dbReference type="Proteomes" id="UP001515480">
    <property type="component" value="Unassembled WGS sequence"/>
</dbReference>
<dbReference type="EMBL" id="JBGBPQ010000009">
    <property type="protein sequence ID" value="KAL1519966.1"/>
    <property type="molecule type" value="Genomic_DNA"/>
</dbReference>
<protein>
    <submittedName>
        <fullName evidence="2">Uncharacterized protein</fullName>
    </submittedName>
</protein>
<comment type="caution">
    <text evidence="2">The sequence shown here is derived from an EMBL/GenBank/DDBJ whole genome shotgun (WGS) entry which is preliminary data.</text>
</comment>